<keyword evidence="4 8" id="KW-1003">Cell membrane</keyword>
<evidence type="ECO:0000313" key="9">
    <source>
        <dbReference type="EMBL" id="NDY83436.1"/>
    </source>
</evidence>
<comment type="caution">
    <text evidence="9">The sequence shown here is derived from an EMBL/GenBank/DDBJ whole genome shotgun (WGS) entry which is preliminary data.</text>
</comment>
<dbReference type="RefSeq" id="WP_163654587.1">
    <property type="nucleotide sequence ID" value="NZ_JAAGRN010000005.1"/>
</dbReference>
<evidence type="ECO:0000256" key="1">
    <source>
        <dbReference type="ARBA" id="ARBA00004651"/>
    </source>
</evidence>
<keyword evidence="7 8" id="KW-0472">Membrane</keyword>
<gene>
    <name evidence="9" type="ORF">G3I67_09355</name>
</gene>
<keyword evidence="6 8" id="KW-1133">Transmembrane helix</keyword>
<dbReference type="EMBL" id="JAAGRN010000005">
    <property type="protein sequence ID" value="NDY83436.1"/>
    <property type="molecule type" value="Genomic_DNA"/>
</dbReference>
<feature type="transmembrane region" description="Helical" evidence="8">
    <location>
        <begin position="143"/>
        <end position="168"/>
    </location>
</feature>
<feature type="transmembrane region" description="Helical" evidence="8">
    <location>
        <begin position="111"/>
        <end position="131"/>
    </location>
</feature>
<reference evidence="9" key="1">
    <citation type="submission" date="2020-02" db="EMBL/GenBank/DDBJ databases">
        <authorList>
            <person name="Chen W.-M."/>
        </authorList>
    </citation>
    <scope>NUCLEOTIDE SEQUENCE</scope>
    <source>
        <strain evidence="9">NBD-18</strain>
    </source>
</reference>
<dbReference type="InterPro" id="IPR002781">
    <property type="entry name" value="TM_pro_TauE-like"/>
</dbReference>
<comment type="subcellular location">
    <subcellularLocation>
        <location evidence="1 8">Cell membrane</location>
        <topology evidence="1 8">Multi-pass membrane protein</topology>
    </subcellularLocation>
</comment>
<evidence type="ECO:0000256" key="8">
    <source>
        <dbReference type="RuleBase" id="RU363041"/>
    </source>
</evidence>
<evidence type="ECO:0000256" key="6">
    <source>
        <dbReference type="ARBA" id="ARBA00022989"/>
    </source>
</evidence>
<feature type="transmembrane region" description="Helical" evidence="8">
    <location>
        <begin position="12"/>
        <end position="31"/>
    </location>
</feature>
<sequence>MFDFLDIGLWHQLFPSIPQFALMCVGVLLAGTIRSFTGFGAGLVLAPVLSMFMAPADMVVVLLLLNFAVSFQTLPGTWKTTDWKLVFSLTLPAMFGVPIGTWLVEWLDPSMIRRMLGVLVAGLAAIMLYGWRYKGQRGPIGDWIVGVSSGVLTSIAGVGGPPLVLYLLNAKDLSPVVLRSFFMMYFTMMQIVTVAYFMYNDLINRAQILYTASFLPVYIVSTVLGTYLFTKALKKSADLIKRISLWFLLLVGFVTLAI</sequence>
<keyword evidence="5 8" id="KW-0812">Transmembrane</keyword>
<accession>A0A6B2QXR6</accession>
<dbReference type="Pfam" id="PF01925">
    <property type="entry name" value="TauE"/>
    <property type="match status" value="1"/>
</dbReference>
<feature type="transmembrane region" description="Helical" evidence="8">
    <location>
        <begin position="239"/>
        <end position="257"/>
    </location>
</feature>
<dbReference type="GO" id="GO:0005886">
    <property type="term" value="C:plasma membrane"/>
    <property type="evidence" value="ECO:0007669"/>
    <property type="project" value="UniProtKB-SubCell"/>
</dbReference>
<proteinExistence type="inferred from homology"/>
<dbReference type="AlphaFoldDB" id="A0A6B2QXR6"/>
<dbReference type="PANTHER" id="PTHR30269:SF37">
    <property type="entry name" value="MEMBRANE TRANSPORTER PROTEIN"/>
    <property type="match status" value="1"/>
</dbReference>
<comment type="similarity">
    <text evidence="2 8">Belongs to the 4-toluene sulfonate uptake permease (TSUP) (TC 2.A.102) family.</text>
</comment>
<feature type="transmembrane region" description="Helical" evidence="8">
    <location>
        <begin position="205"/>
        <end position="227"/>
    </location>
</feature>
<feature type="transmembrane region" description="Helical" evidence="8">
    <location>
        <begin position="43"/>
        <end position="65"/>
    </location>
</feature>
<name>A0A6B2QXR6_9BURK</name>
<evidence type="ECO:0000256" key="7">
    <source>
        <dbReference type="ARBA" id="ARBA00023136"/>
    </source>
</evidence>
<evidence type="ECO:0000256" key="2">
    <source>
        <dbReference type="ARBA" id="ARBA00009142"/>
    </source>
</evidence>
<evidence type="ECO:0000256" key="5">
    <source>
        <dbReference type="ARBA" id="ARBA00022692"/>
    </source>
</evidence>
<dbReference type="PANTHER" id="PTHR30269">
    <property type="entry name" value="TRANSMEMBRANE PROTEIN YFCA"/>
    <property type="match status" value="1"/>
</dbReference>
<protein>
    <recommendedName>
        <fullName evidence="8">Probable membrane transporter protein</fullName>
    </recommendedName>
</protein>
<feature type="transmembrane region" description="Helical" evidence="8">
    <location>
        <begin position="180"/>
        <end position="199"/>
    </location>
</feature>
<evidence type="ECO:0000256" key="3">
    <source>
        <dbReference type="ARBA" id="ARBA00022448"/>
    </source>
</evidence>
<evidence type="ECO:0000256" key="4">
    <source>
        <dbReference type="ARBA" id="ARBA00022475"/>
    </source>
</evidence>
<feature type="transmembrane region" description="Helical" evidence="8">
    <location>
        <begin position="85"/>
        <end position="104"/>
    </location>
</feature>
<dbReference type="InterPro" id="IPR052017">
    <property type="entry name" value="TSUP"/>
</dbReference>
<organism evidence="9">
    <name type="scientific">Sheuella amnicola</name>
    <dbReference type="NCBI Taxonomy" id="2707330"/>
    <lineage>
        <taxon>Bacteria</taxon>
        <taxon>Pseudomonadati</taxon>
        <taxon>Pseudomonadota</taxon>
        <taxon>Betaproteobacteria</taxon>
        <taxon>Burkholderiales</taxon>
        <taxon>Alcaligenaceae</taxon>
        <taxon>Sheuella</taxon>
    </lineage>
</organism>
<keyword evidence="3" id="KW-0813">Transport</keyword>